<accession>A0A3M4VK42</accession>
<organism evidence="8 9">
    <name type="scientific">Pseudomonas cichorii</name>
    <dbReference type="NCBI Taxonomy" id="36746"/>
    <lineage>
        <taxon>Bacteria</taxon>
        <taxon>Pseudomonadati</taxon>
        <taxon>Pseudomonadota</taxon>
        <taxon>Gammaproteobacteria</taxon>
        <taxon>Pseudomonadales</taxon>
        <taxon>Pseudomonadaceae</taxon>
        <taxon>Pseudomonas</taxon>
    </lineage>
</organism>
<evidence type="ECO:0000313" key="8">
    <source>
        <dbReference type="EMBL" id="RMR51352.1"/>
    </source>
</evidence>
<protein>
    <submittedName>
        <fullName evidence="8">Thiosulfate reductase cytochrome B subunit</fullName>
    </submittedName>
</protein>
<dbReference type="InterPro" id="IPR016174">
    <property type="entry name" value="Di-haem_cyt_TM"/>
</dbReference>
<comment type="caution">
    <text evidence="8">The sequence shown here is derived from an EMBL/GenBank/DDBJ whole genome shotgun (WGS) entry which is preliminary data.</text>
</comment>
<proteinExistence type="predicted"/>
<name>A0A3M4VK42_PSECI</name>
<feature type="transmembrane region" description="Helical" evidence="6">
    <location>
        <begin position="39"/>
        <end position="59"/>
    </location>
</feature>
<keyword evidence="5 6" id="KW-0472">Membrane</keyword>
<keyword evidence="4 6" id="KW-1133">Transmembrane helix</keyword>
<dbReference type="GO" id="GO:0022904">
    <property type="term" value="P:respiratory electron transport chain"/>
    <property type="evidence" value="ECO:0007669"/>
    <property type="project" value="InterPro"/>
</dbReference>
<dbReference type="GO" id="GO:0009055">
    <property type="term" value="F:electron transfer activity"/>
    <property type="evidence" value="ECO:0007669"/>
    <property type="project" value="InterPro"/>
</dbReference>
<evidence type="ECO:0000256" key="4">
    <source>
        <dbReference type="ARBA" id="ARBA00022989"/>
    </source>
</evidence>
<feature type="transmembrane region" description="Helical" evidence="6">
    <location>
        <begin position="144"/>
        <end position="164"/>
    </location>
</feature>
<feature type="transmembrane region" description="Helical" evidence="6">
    <location>
        <begin position="79"/>
        <end position="103"/>
    </location>
</feature>
<evidence type="ECO:0000259" key="7">
    <source>
        <dbReference type="Pfam" id="PF01292"/>
    </source>
</evidence>
<evidence type="ECO:0000256" key="6">
    <source>
        <dbReference type="SAM" id="Phobius"/>
    </source>
</evidence>
<dbReference type="Proteomes" id="UP000278332">
    <property type="component" value="Unassembled WGS sequence"/>
</dbReference>
<gene>
    <name evidence="8" type="ORF">ALP84_100054</name>
</gene>
<dbReference type="PANTHER" id="PTHR30485">
    <property type="entry name" value="NI/FE-HYDROGENASE 1 B-TYPE CYTOCHROME SUBUNIT"/>
    <property type="match status" value="1"/>
</dbReference>
<dbReference type="PANTHER" id="PTHR30485:SF1">
    <property type="entry name" value="CYTOCHROME YDHU-RELATED"/>
    <property type="match status" value="1"/>
</dbReference>
<sequence length="230" mass="25796">MGAHSFAHIPRMNARLQLQVEKIMKTRPIHPWPVRLTHWVNAVGMVCMFMSGWAIYNAAPLMAFTFPKSLTLGGWLGGSIAWHFAVMWLLVINGLVYVLYGVFSRHFKRDLLPIRSAEVKRDIADALRFRLAHIKGRYNAVQRLMYWLVLAMGVLIVLSGLAMWKPVQFQELASLMGGYDAARWVHFGAMSAIGAFVIVHLALVVLVPRTLLPMITGGRLPAENGNPGHE</sequence>
<dbReference type="Gene3D" id="1.20.950.20">
    <property type="entry name" value="Transmembrane di-heme cytochromes, Chain C"/>
    <property type="match status" value="1"/>
</dbReference>
<comment type="subcellular location">
    <subcellularLocation>
        <location evidence="1">Cell membrane</location>
        <topology evidence="1">Multi-pass membrane protein</topology>
    </subcellularLocation>
</comment>
<evidence type="ECO:0000313" key="9">
    <source>
        <dbReference type="Proteomes" id="UP000278332"/>
    </source>
</evidence>
<evidence type="ECO:0000256" key="1">
    <source>
        <dbReference type="ARBA" id="ARBA00004651"/>
    </source>
</evidence>
<dbReference type="EMBL" id="RBRY01000161">
    <property type="protein sequence ID" value="RMR51352.1"/>
    <property type="molecule type" value="Genomic_DNA"/>
</dbReference>
<dbReference type="SUPFAM" id="SSF81342">
    <property type="entry name" value="Transmembrane di-heme cytochromes"/>
    <property type="match status" value="1"/>
</dbReference>
<evidence type="ECO:0000256" key="2">
    <source>
        <dbReference type="ARBA" id="ARBA00022475"/>
    </source>
</evidence>
<keyword evidence="3 6" id="KW-0812">Transmembrane</keyword>
<evidence type="ECO:0000256" key="5">
    <source>
        <dbReference type="ARBA" id="ARBA00023136"/>
    </source>
</evidence>
<dbReference type="InterPro" id="IPR011577">
    <property type="entry name" value="Cyt_b561_bac/Ni-Hgenase"/>
</dbReference>
<dbReference type="Pfam" id="PF01292">
    <property type="entry name" value="Ni_hydr_CYTB"/>
    <property type="match status" value="1"/>
</dbReference>
<reference evidence="8 9" key="1">
    <citation type="submission" date="2018-08" db="EMBL/GenBank/DDBJ databases">
        <title>Recombination of ecologically and evolutionarily significant loci maintains genetic cohesion in the Pseudomonas syringae species complex.</title>
        <authorList>
            <person name="Dillon M."/>
            <person name="Thakur S."/>
            <person name="Almeida R.N.D."/>
            <person name="Weir B.S."/>
            <person name="Guttman D.S."/>
        </authorList>
    </citation>
    <scope>NUCLEOTIDE SEQUENCE [LARGE SCALE GENOMIC DNA]</scope>
    <source>
        <strain evidence="8 9">ICMP 6917</strain>
    </source>
</reference>
<dbReference type="GO" id="GO:0005886">
    <property type="term" value="C:plasma membrane"/>
    <property type="evidence" value="ECO:0007669"/>
    <property type="project" value="UniProtKB-SubCell"/>
</dbReference>
<keyword evidence="2" id="KW-1003">Cell membrane</keyword>
<dbReference type="InterPro" id="IPR051542">
    <property type="entry name" value="Hydrogenase_cytochrome"/>
</dbReference>
<dbReference type="GO" id="GO:0020037">
    <property type="term" value="F:heme binding"/>
    <property type="evidence" value="ECO:0007669"/>
    <property type="project" value="TreeGrafter"/>
</dbReference>
<evidence type="ECO:0000256" key="3">
    <source>
        <dbReference type="ARBA" id="ARBA00022692"/>
    </source>
</evidence>
<dbReference type="AlphaFoldDB" id="A0A3M4VK42"/>
<feature type="domain" description="Cytochrome b561 bacterial/Ni-hydrogenase" evidence="7">
    <location>
        <begin position="30"/>
        <end position="217"/>
    </location>
</feature>
<feature type="transmembrane region" description="Helical" evidence="6">
    <location>
        <begin position="184"/>
        <end position="207"/>
    </location>
</feature>